<dbReference type="PRINTS" id="PR00237">
    <property type="entry name" value="GPCRRHODOPSN"/>
</dbReference>
<feature type="transmembrane region" description="Helical" evidence="14">
    <location>
        <begin position="20"/>
        <end position="46"/>
    </location>
</feature>
<dbReference type="PANTHER" id="PTHR26451">
    <property type="entry name" value="G_PROTEIN_RECEP_F1_2 DOMAIN-CONTAINING PROTEIN"/>
    <property type="match status" value="1"/>
</dbReference>
<dbReference type="SUPFAM" id="SSF81321">
    <property type="entry name" value="Family A G protein-coupled receptor-like"/>
    <property type="match status" value="1"/>
</dbReference>
<dbReference type="GO" id="GO:0004930">
    <property type="term" value="F:G protein-coupled receptor activity"/>
    <property type="evidence" value="ECO:0007669"/>
    <property type="project" value="UniProtKB-KW"/>
</dbReference>
<evidence type="ECO:0000256" key="6">
    <source>
        <dbReference type="ARBA" id="ARBA00022989"/>
    </source>
</evidence>
<dbReference type="GO" id="GO:0004984">
    <property type="term" value="F:olfactory receptor activity"/>
    <property type="evidence" value="ECO:0007669"/>
    <property type="project" value="InterPro"/>
</dbReference>
<dbReference type="GO" id="GO:0005886">
    <property type="term" value="C:plasma membrane"/>
    <property type="evidence" value="ECO:0007669"/>
    <property type="project" value="UniProtKB-SubCell"/>
</dbReference>
<evidence type="ECO:0000259" key="15">
    <source>
        <dbReference type="PROSITE" id="PS50262"/>
    </source>
</evidence>
<organism evidence="16 17">
    <name type="scientific">Chanos chanos</name>
    <name type="common">Milkfish</name>
    <name type="synonym">Mugil chanos</name>
    <dbReference type="NCBI Taxonomy" id="29144"/>
    <lineage>
        <taxon>Eukaryota</taxon>
        <taxon>Metazoa</taxon>
        <taxon>Chordata</taxon>
        <taxon>Craniata</taxon>
        <taxon>Vertebrata</taxon>
        <taxon>Euteleostomi</taxon>
        <taxon>Actinopterygii</taxon>
        <taxon>Neopterygii</taxon>
        <taxon>Teleostei</taxon>
        <taxon>Ostariophysi</taxon>
        <taxon>Gonorynchiformes</taxon>
        <taxon>Chanidae</taxon>
        <taxon>Chanos</taxon>
    </lineage>
</organism>
<dbReference type="OrthoDB" id="6147321at2759"/>
<sequence>MGNGSNPTYFYFVIFENQGYTRYIFFILGLTLYLTILIFNVIILLVIYVEKMLHRPMYLLISCLSFNSLYGTAGLFPRLLTDLLSDVHTISPSSCHIQTFVIYTYASCEFTILTLMAYDRYVAICKPLQYHSIMTPSVLIGMTTTALFYPMFCFGSLIVVSSRLQLCGNEITKLYCSGLSVLRLSCEEFAPSYILSFIVAVTTVFIPMVYILYSYIRILIICQRRSSEFKAKAFHTCLPHIVTFVNYSIAVFCEMIITRYEPWELPEFVIVILSLEFLIVPPVLNPLVYGLSFLEIRKKINNYLRKNLILKIILTLFRLF</sequence>
<dbReference type="Pfam" id="PF13853">
    <property type="entry name" value="7tm_4"/>
    <property type="match status" value="1"/>
</dbReference>
<keyword evidence="8 14" id="KW-0472">Membrane</keyword>
<feature type="transmembrane region" description="Helical" evidence="14">
    <location>
        <begin position="58"/>
        <end position="80"/>
    </location>
</feature>
<dbReference type="InParanoid" id="A0A6J2VNJ2"/>
<protein>
    <recommendedName>
        <fullName evidence="14">Olfactory receptor</fullName>
    </recommendedName>
</protein>
<keyword evidence="12 13" id="KW-0807">Transducer</keyword>
<dbReference type="InterPro" id="IPR000725">
    <property type="entry name" value="Olfact_rcpt"/>
</dbReference>
<keyword evidence="2 14" id="KW-1003">Cell membrane</keyword>
<keyword evidence="10 13" id="KW-0675">Receptor</keyword>
<evidence type="ECO:0000256" key="8">
    <source>
        <dbReference type="ARBA" id="ARBA00023136"/>
    </source>
</evidence>
<keyword evidence="7 13" id="KW-0297">G-protein coupled receptor</keyword>
<name>A0A6J2VNJ2_CHACN</name>
<dbReference type="AlphaFoldDB" id="A0A6J2VNJ2"/>
<feature type="transmembrane region" description="Helical" evidence="14">
    <location>
        <begin position="269"/>
        <end position="296"/>
    </location>
</feature>
<dbReference type="FunFam" id="1.20.1070.10:FF:000024">
    <property type="entry name" value="Olfactory receptor"/>
    <property type="match status" value="1"/>
</dbReference>
<keyword evidence="6 14" id="KW-1133">Transmembrane helix</keyword>
<reference evidence="17" key="1">
    <citation type="submission" date="2025-08" db="UniProtKB">
        <authorList>
            <consortium name="RefSeq"/>
        </authorList>
    </citation>
    <scope>IDENTIFICATION</scope>
</reference>
<feature type="domain" description="G-protein coupled receptors family 1 profile" evidence="15">
    <location>
        <begin position="39"/>
        <end position="289"/>
    </location>
</feature>
<evidence type="ECO:0000256" key="12">
    <source>
        <dbReference type="ARBA" id="ARBA00023224"/>
    </source>
</evidence>
<evidence type="ECO:0000256" key="4">
    <source>
        <dbReference type="ARBA" id="ARBA00022692"/>
    </source>
</evidence>
<gene>
    <name evidence="17" type="primary">LOC115814177</name>
</gene>
<dbReference type="FunCoup" id="A0A6J2VNJ2">
    <property type="interactions" value="206"/>
</dbReference>
<feature type="transmembrane region" description="Helical" evidence="14">
    <location>
        <begin position="138"/>
        <end position="160"/>
    </location>
</feature>
<accession>A0A6J2VNJ2</accession>
<keyword evidence="5 14" id="KW-0552">Olfaction</keyword>
<evidence type="ECO:0000256" key="3">
    <source>
        <dbReference type="ARBA" id="ARBA00022606"/>
    </source>
</evidence>
<keyword evidence="16" id="KW-1185">Reference proteome</keyword>
<evidence type="ECO:0000256" key="10">
    <source>
        <dbReference type="ARBA" id="ARBA00023170"/>
    </source>
</evidence>
<dbReference type="GeneID" id="115814177"/>
<evidence type="ECO:0000313" key="17">
    <source>
        <dbReference type="RefSeq" id="XP_030632766.1"/>
    </source>
</evidence>
<dbReference type="InterPro" id="IPR017452">
    <property type="entry name" value="GPCR_Rhodpsn_7TM"/>
</dbReference>
<proteinExistence type="inferred from homology"/>
<evidence type="ECO:0000256" key="11">
    <source>
        <dbReference type="ARBA" id="ARBA00023180"/>
    </source>
</evidence>
<keyword evidence="11" id="KW-0325">Glycoprotein</keyword>
<evidence type="ECO:0000256" key="2">
    <source>
        <dbReference type="ARBA" id="ARBA00022475"/>
    </source>
</evidence>
<feature type="transmembrane region" description="Helical" evidence="14">
    <location>
        <begin position="237"/>
        <end position="257"/>
    </location>
</feature>
<dbReference type="PROSITE" id="PS50262">
    <property type="entry name" value="G_PROTEIN_RECEP_F1_2"/>
    <property type="match status" value="1"/>
</dbReference>
<dbReference type="InterPro" id="IPR052921">
    <property type="entry name" value="GPCR1_Superfamily_Member"/>
</dbReference>
<comment type="subcellular location">
    <subcellularLocation>
        <location evidence="1 14">Cell membrane</location>
        <topology evidence="1 14">Multi-pass membrane protein</topology>
    </subcellularLocation>
</comment>
<evidence type="ECO:0000256" key="14">
    <source>
        <dbReference type="RuleBase" id="RU363047"/>
    </source>
</evidence>
<dbReference type="Gene3D" id="1.20.1070.10">
    <property type="entry name" value="Rhodopsin 7-helix transmembrane proteins"/>
    <property type="match status" value="1"/>
</dbReference>
<evidence type="ECO:0000256" key="7">
    <source>
        <dbReference type="ARBA" id="ARBA00023040"/>
    </source>
</evidence>
<dbReference type="RefSeq" id="XP_030632766.1">
    <property type="nucleotide sequence ID" value="XM_030776906.1"/>
</dbReference>
<dbReference type="PANTHER" id="PTHR26451:SF847">
    <property type="entry name" value="ODORANT RECEPTOR-RELATED"/>
    <property type="match status" value="1"/>
</dbReference>
<dbReference type="GO" id="GO:0005549">
    <property type="term" value="F:odorant binding"/>
    <property type="evidence" value="ECO:0007669"/>
    <property type="project" value="TreeGrafter"/>
</dbReference>
<dbReference type="PRINTS" id="PR00245">
    <property type="entry name" value="OLFACTORYR"/>
</dbReference>
<dbReference type="PROSITE" id="PS00237">
    <property type="entry name" value="G_PROTEIN_RECEP_F1_1"/>
    <property type="match status" value="1"/>
</dbReference>
<evidence type="ECO:0000256" key="13">
    <source>
        <dbReference type="RuleBase" id="RU000688"/>
    </source>
</evidence>
<keyword evidence="4 13" id="KW-0812">Transmembrane</keyword>
<feature type="transmembrane region" description="Helical" evidence="14">
    <location>
        <begin position="100"/>
        <end position="118"/>
    </location>
</feature>
<dbReference type="InterPro" id="IPR000276">
    <property type="entry name" value="GPCR_Rhodpsn"/>
</dbReference>
<evidence type="ECO:0000313" key="16">
    <source>
        <dbReference type="Proteomes" id="UP000504632"/>
    </source>
</evidence>
<keyword evidence="9" id="KW-1015">Disulfide bond</keyword>
<feature type="transmembrane region" description="Helical" evidence="14">
    <location>
        <begin position="193"/>
        <end position="216"/>
    </location>
</feature>
<evidence type="ECO:0000256" key="5">
    <source>
        <dbReference type="ARBA" id="ARBA00022725"/>
    </source>
</evidence>
<evidence type="ECO:0000256" key="1">
    <source>
        <dbReference type="ARBA" id="ARBA00004651"/>
    </source>
</evidence>
<evidence type="ECO:0000256" key="9">
    <source>
        <dbReference type="ARBA" id="ARBA00023157"/>
    </source>
</evidence>
<comment type="similarity">
    <text evidence="13">Belongs to the G-protein coupled receptor 1 family.</text>
</comment>
<keyword evidence="3 14" id="KW-0716">Sensory transduction</keyword>
<dbReference type="Proteomes" id="UP000504632">
    <property type="component" value="Chromosome 6"/>
</dbReference>